<dbReference type="Gene3D" id="2.60.40.640">
    <property type="match status" value="1"/>
</dbReference>
<comment type="caution">
    <text evidence="3">The sequence shown here is derived from an EMBL/GenBank/DDBJ whole genome shotgun (WGS) entry which is preliminary data.</text>
</comment>
<dbReference type="GO" id="GO:0005737">
    <property type="term" value="C:cytoplasm"/>
    <property type="evidence" value="ECO:0007669"/>
    <property type="project" value="TreeGrafter"/>
</dbReference>
<dbReference type="PANTHER" id="PTHR11188:SF175">
    <property type="entry name" value="ARRESTIN C-TERMINAL-LIKE DOMAIN-CONTAINING PROTEIN"/>
    <property type="match status" value="1"/>
</dbReference>
<accession>A0AA36M468</accession>
<dbReference type="SUPFAM" id="SSF81296">
    <property type="entry name" value="E set domains"/>
    <property type="match status" value="1"/>
</dbReference>
<dbReference type="InterPro" id="IPR011022">
    <property type="entry name" value="Arrestin_C-like"/>
</dbReference>
<dbReference type="SMART" id="SM01017">
    <property type="entry name" value="Arrestin_C"/>
    <property type="match status" value="1"/>
</dbReference>
<protein>
    <recommendedName>
        <fullName evidence="2">Arrestin C-terminal-like domain-containing protein</fullName>
    </recommendedName>
</protein>
<dbReference type="InterPro" id="IPR014752">
    <property type="entry name" value="Arrestin-like_C"/>
</dbReference>
<sequence length="288" mass="32023">MIKVELDRPWRFNKRDKKLFTVIPVFDLNAIPQTVEPITGVKVNNLGVALFKHGNVTMEYEISKSGFAPGEMIVVSMKINNESTKAVTRARVKLVENSRYVAFRTWESLPPGMFLENRGDHQRLSRKIAIGEQKIFIDSYKTGKAQIYLQVPPTVPSFSTCPIVAVDYILDIKLETNGTLNRNVETTHPITVGTIPVSTSTPDIQPSAPPLDSPVGPTVEPSAPPIEKSGEPQETPRVYPIYPPLPPPSYEESVNGVDGTSLDVGDMERYVPCYPFYALPPEISKRKD</sequence>
<evidence type="ECO:0000256" key="1">
    <source>
        <dbReference type="SAM" id="MobiDB-lite"/>
    </source>
</evidence>
<dbReference type="InterPro" id="IPR014756">
    <property type="entry name" value="Ig_E-set"/>
</dbReference>
<dbReference type="PANTHER" id="PTHR11188">
    <property type="entry name" value="ARRESTIN DOMAIN CONTAINING PROTEIN"/>
    <property type="match status" value="1"/>
</dbReference>
<dbReference type="GO" id="GO:0015031">
    <property type="term" value="P:protein transport"/>
    <property type="evidence" value="ECO:0007669"/>
    <property type="project" value="TreeGrafter"/>
</dbReference>
<dbReference type="EMBL" id="CATQJL010000223">
    <property type="protein sequence ID" value="CAJ0597260.1"/>
    <property type="molecule type" value="Genomic_DNA"/>
</dbReference>
<dbReference type="Pfam" id="PF02752">
    <property type="entry name" value="Arrestin_C"/>
    <property type="match status" value="1"/>
</dbReference>
<dbReference type="Proteomes" id="UP001176961">
    <property type="component" value="Unassembled WGS sequence"/>
</dbReference>
<organism evidence="3 4">
    <name type="scientific">Cylicocyclus nassatus</name>
    <name type="common">Nematode worm</name>
    <dbReference type="NCBI Taxonomy" id="53992"/>
    <lineage>
        <taxon>Eukaryota</taxon>
        <taxon>Metazoa</taxon>
        <taxon>Ecdysozoa</taxon>
        <taxon>Nematoda</taxon>
        <taxon>Chromadorea</taxon>
        <taxon>Rhabditida</taxon>
        <taxon>Rhabditina</taxon>
        <taxon>Rhabditomorpha</taxon>
        <taxon>Strongyloidea</taxon>
        <taxon>Strongylidae</taxon>
        <taxon>Cylicocyclus</taxon>
    </lineage>
</organism>
<keyword evidence="4" id="KW-1185">Reference proteome</keyword>
<gene>
    <name evidence="3" type="ORF">CYNAS_LOCUS9243</name>
</gene>
<evidence type="ECO:0000259" key="2">
    <source>
        <dbReference type="SMART" id="SM01017"/>
    </source>
</evidence>
<feature type="domain" description="Arrestin C-terminal-like" evidence="2">
    <location>
        <begin position="52"/>
        <end position="197"/>
    </location>
</feature>
<name>A0AA36M468_CYLNA</name>
<dbReference type="InterPro" id="IPR050357">
    <property type="entry name" value="Arrestin_domain-protein"/>
</dbReference>
<dbReference type="AlphaFoldDB" id="A0AA36M468"/>
<reference evidence="3" key="1">
    <citation type="submission" date="2023-07" db="EMBL/GenBank/DDBJ databases">
        <authorList>
            <consortium name="CYATHOMIX"/>
        </authorList>
    </citation>
    <scope>NUCLEOTIDE SEQUENCE</scope>
    <source>
        <strain evidence="3">N/A</strain>
    </source>
</reference>
<evidence type="ECO:0000313" key="4">
    <source>
        <dbReference type="Proteomes" id="UP001176961"/>
    </source>
</evidence>
<evidence type="ECO:0000313" key="3">
    <source>
        <dbReference type="EMBL" id="CAJ0597260.1"/>
    </source>
</evidence>
<proteinExistence type="predicted"/>
<feature type="region of interest" description="Disordered" evidence="1">
    <location>
        <begin position="192"/>
        <end position="261"/>
    </location>
</feature>